<protein>
    <submittedName>
        <fullName evidence="2">Uncharacterized protein</fullName>
    </submittedName>
</protein>
<dbReference type="Proteomes" id="UP001215598">
    <property type="component" value="Unassembled WGS sequence"/>
</dbReference>
<dbReference type="AlphaFoldDB" id="A0AAD7GMK6"/>
<reference evidence="2" key="1">
    <citation type="submission" date="2023-03" db="EMBL/GenBank/DDBJ databases">
        <title>Massive genome expansion in bonnet fungi (Mycena s.s.) driven by repeated elements and novel gene families across ecological guilds.</title>
        <authorList>
            <consortium name="Lawrence Berkeley National Laboratory"/>
            <person name="Harder C.B."/>
            <person name="Miyauchi S."/>
            <person name="Viragh M."/>
            <person name="Kuo A."/>
            <person name="Thoen E."/>
            <person name="Andreopoulos B."/>
            <person name="Lu D."/>
            <person name="Skrede I."/>
            <person name="Drula E."/>
            <person name="Henrissat B."/>
            <person name="Morin E."/>
            <person name="Kohler A."/>
            <person name="Barry K."/>
            <person name="LaButti K."/>
            <person name="Morin E."/>
            <person name="Salamov A."/>
            <person name="Lipzen A."/>
            <person name="Mereny Z."/>
            <person name="Hegedus B."/>
            <person name="Baldrian P."/>
            <person name="Stursova M."/>
            <person name="Weitz H."/>
            <person name="Taylor A."/>
            <person name="Grigoriev I.V."/>
            <person name="Nagy L.G."/>
            <person name="Martin F."/>
            <person name="Kauserud H."/>
        </authorList>
    </citation>
    <scope>NUCLEOTIDE SEQUENCE</scope>
    <source>
        <strain evidence="2">CBHHK182m</strain>
    </source>
</reference>
<proteinExistence type="predicted"/>
<keyword evidence="3" id="KW-1185">Reference proteome</keyword>
<organism evidence="2 3">
    <name type="scientific">Mycena metata</name>
    <dbReference type="NCBI Taxonomy" id="1033252"/>
    <lineage>
        <taxon>Eukaryota</taxon>
        <taxon>Fungi</taxon>
        <taxon>Dikarya</taxon>
        <taxon>Basidiomycota</taxon>
        <taxon>Agaricomycotina</taxon>
        <taxon>Agaricomycetes</taxon>
        <taxon>Agaricomycetidae</taxon>
        <taxon>Agaricales</taxon>
        <taxon>Marasmiineae</taxon>
        <taxon>Mycenaceae</taxon>
        <taxon>Mycena</taxon>
    </lineage>
</organism>
<dbReference type="PANTHER" id="PTHR46579:SF1">
    <property type="entry name" value="F5_8 TYPE C DOMAIN-CONTAINING PROTEIN"/>
    <property type="match status" value="1"/>
</dbReference>
<dbReference type="EMBL" id="JARKIB010000517">
    <property type="protein sequence ID" value="KAJ7702170.1"/>
    <property type="molecule type" value="Genomic_DNA"/>
</dbReference>
<name>A0AAD7GMK6_9AGAR</name>
<gene>
    <name evidence="2" type="ORF">B0H16DRAFT_1347648</name>
</gene>
<keyword evidence="1" id="KW-0732">Signal</keyword>
<evidence type="ECO:0000313" key="3">
    <source>
        <dbReference type="Proteomes" id="UP001215598"/>
    </source>
</evidence>
<feature type="chain" id="PRO_5042048882" evidence="1">
    <location>
        <begin position="25"/>
        <end position="422"/>
    </location>
</feature>
<dbReference type="PANTHER" id="PTHR46579">
    <property type="entry name" value="F5/8 TYPE C DOMAIN-CONTAINING PROTEIN-RELATED"/>
    <property type="match status" value="1"/>
</dbReference>
<evidence type="ECO:0000313" key="2">
    <source>
        <dbReference type="EMBL" id="KAJ7702170.1"/>
    </source>
</evidence>
<accession>A0AAD7GMK6</accession>
<feature type="signal peptide" evidence="1">
    <location>
        <begin position="1"/>
        <end position="24"/>
    </location>
</feature>
<comment type="caution">
    <text evidence="2">The sequence shown here is derived from an EMBL/GenBank/DDBJ whole genome shotgun (WGS) entry which is preliminary data.</text>
</comment>
<sequence>MHLLGLNITELLQLLWRGLFPCDADDSVDSWDWAVLKGEVWKKHGKAVADATPYLPGSFDRPPRNPAEKISSGYKAQEFITWIFGLGPALLRKVLPRPYWKNYCKLVRGVRLIDQRHITEPQLIEAHRLLIDFVDGFEDLYYQRKSSRLHFCRQSLHALPHACPEVLRLGPGAFFTQFTMERTIGNLGEEIKQPSNPYANLSQRGVRRCQVNALKVMAPEIAPEPSRIPQGAIDLGGGFVLLRGRDEFMRTIDGPQGQTIRAWMEEQEGDIAEVNWLPRVYRWQRLRLPNGQNARSKWQEGRKPINKVRMSRNVKFVSKQNEINYAEVQFFFQADIKGLRDTYALISVYSDPDAELLEDSENTVWLCTYRGLDALKVIRVKRILSVVGMVPLDDVGELFVVEKMGLELDAMGGAEDDMEEID</sequence>
<evidence type="ECO:0000256" key="1">
    <source>
        <dbReference type="SAM" id="SignalP"/>
    </source>
</evidence>